<organism evidence="1">
    <name type="scientific">marine sediment metagenome</name>
    <dbReference type="NCBI Taxonomy" id="412755"/>
    <lineage>
        <taxon>unclassified sequences</taxon>
        <taxon>metagenomes</taxon>
        <taxon>ecological metagenomes</taxon>
    </lineage>
</organism>
<comment type="caution">
    <text evidence="1">The sequence shown here is derived from an EMBL/GenBank/DDBJ whole genome shotgun (WGS) entry which is preliminary data.</text>
</comment>
<dbReference type="EMBL" id="LAZR01057596">
    <property type="protein sequence ID" value="KKK71737.1"/>
    <property type="molecule type" value="Genomic_DNA"/>
</dbReference>
<evidence type="ECO:0000313" key="1">
    <source>
        <dbReference type="EMBL" id="KKK71737.1"/>
    </source>
</evidence>
<reference evidence="1" key="1">
    <citation type="journal article" date="2015" name="Nature">
        <title>Complex archaea that bridge the gap between prokaryotes and eukaryotes.</title>
        <authorList>
            <person name="Spang A."/>
            <person name="Saw J.H."/>
            <person name="Jorgensen S.L."/>
            <person name="Zaremba-Niedzwiedzka K."/>
            <person name="Martijn J."/>
            <person name="Lind A.E."/>
            <person name="van Eijk R."/>
            <person name="Schleper C."/>
            <person name="Guy L."/>
            <person name="Ettema T.J."/>
        </authorList>
    </citation>
    <scope>NUCLEOTIDE SEQUENCE</scope>
</reference>
<protein>
    <submittedName>
        <fullName evidence="1">Uncharacterized protein</fullName>
    </submittedName>
</protein>
<dbReference type="AlphaFoldDB" id="A0A0F8XRM7"/>
<feature type="non-terminal residue" evidence="1">
    <location>
        <position position="42"/>
    </location>
</feature>
<proteinExistence type="predicted"/>
<sequence length="42" mass="4534">MSTEPKYEYCCECGEPTGKAGAGDGSLYTDDGEGPYCEECWT</sequence>
<gene>
    <name evidence="1" type="ORF">LCGC14_2910970</name>
</gene>
<name>A0A0F8XRM7_9ZZZZ</name>
<accession>A0A0F8XRM7</accession>